<sequence length="162" mass="18517">MRTTDFSKAPDIARAGVMFVGGTRYTSPAAWLRHAGRYRTMIGEMKRMKGYRGHRTYWQPPFTLGTIAWFDTMDDLMRFARTGTHRELMDWVVDGTKNATGGWIRVYSAHESGYTNGVWRAEENVMRNIETFTPVGREEVGPPVQRVRRARRDVPDAGRTGG</sequence>
<proteinExistence type="predicted"/>
<evidence type="ECO:0000313" key="2">
    <source>
        <dbReference type="EMBL" id="TQL49160.1"/>
    </source>
</evidence>
<name>A0A542YM41_9MICO</name>
<protein>
    <recommendedName>
        <fullName evidence="4">DUF4188 domain-containing protein</fullName>
    </recommendedName>
</protein>
<dbReference type="OrthoDB" id="4804830at2"/>
<gene>
    <name evidence="2" type="ORF">FB467_0225</name>
</gene>
<dbReference type="Proteomes" id="UP000319516">
    <property type="component" value="Unassembled WGS sequence"/>
</dbReference>
<accession>A0A542YM41</accession>
<evidence type="ECO:0008006" key="4">
    <source>
        <dbReference type="Google" id="ProtNLM"/>
    </source>
</evidence>
<comment type="caution">
    <text evidence="2">The sequence shown here is derived from an EMBL/GenBank/DDBJ whole genome shotgun (WGS) entry which is preliminary data.</text>
</comment>
<organism evidence="2 3">
    <name type="scientific">Ornithinicoccus hortensis</name>
    <dbReference type="NCBI Taxonomy" id="82346"/>
    <lineage>
        <taxon>Bacteria</taxon>
        <taxon>Bacillati</taxon>
        <taxon>Actinomycetota</taxon>
        <taxon>Actinomycetes</taxon>
        <taxon>Micrococcales</taxon>
        <taxon>Intrasporangiaceae</taxon>
        <taxon>Ornithinicoccus</taxon>
    </lineage>
</organism>
<dbReference type="RefSeq" id="WP_141783452.1">
    <property type="nucleotide sequence ID" value="NZ_BAAAIK010000008.1"/>
</dbReference>
<feature type="region of interest" description="Disordered" evidence="1">
    <location>
        <begin position="136"/>
        <end position="162"/>
    </location>
</feature>
<evidence type="ECO:0000313" key="3">
    <source>
        <dbReference type="Proteomes" id="UP000319516"/>
    </source>
</evidence>
<dbReference type="EMBL" id="VFOP01000001">
    <property type="protein sequence ID" value="TQL49160.1"/>
    <property type="molecule type" value="Genomic_DNA"/>
</dbReference>
<keyword evidence="3" id="KW-1185">Reference proteome</keyword>
<evidence type="ECO:0000256" key="1">
    <source>
        <dbReference type="SAM" id="MobiDB-lite"/>
    </source>
</evidence>
<dbReference type="AlphaFoldDB" id="A0A542YM41"/>
<reference evidence="2 3" key="1">
    <citation type="submission" date="2019-06" db="EMBL/GenBank/DDBJ databases">
        <title>Sequencing the genomes of 1000 actinobacteria strains.</title>
        <authorList>
            <person name="Klenk H.-P."/>
        </authorList>
    </citation>
    <scope>NUCLEOTIDE SEQUENCE [LARGE SCALE GENOMIC DNA]</scope>
    <source>
        <strain evidence="2 3">DSM 12335</strain>
    </source>
</reference>